<dbReference type="EMBL" id="FCNX02000012">
    <property type="protein sequence ID" value="SAK85698.1"/>
    <property type="molecule type" value="Genomic_DNA"/>
</dbReference>
<organism evidence="1 2">
    <name type="scientific">Caballeronia fortuita</name>
    <dbReference type="NCBI Taxonomy" id="1777138"/>
    <lineage>
        <taxon>Bacteria</taxon>
        <taxon>Pseudomonadati</taxon>
        <taxon>Pseudomonadota</taxon>
        <taxon>Betaproteobacteria</taxon>
        <taxon>Burkholderiales</taxon>
        <taxon>Burkholderiaceae</taxon>
        <taxon>Caballeronia</taxon>
    </lineage>
</organism>
<sequence>MITLTRMRGHIFIAFAIDLDMWPSAVSRACGDDSLSRRLSELSDLEQAMQALLDLFQRYAIRTTWFICDRVTKMLPLQDIVVRGHEIGVRGPTQTDSSRVEGLRPGERLDELISVITRLCGRAPLGYTAPLVGAWQFSSADIENRGLSYELTAAYRGHACGCIRIGRGWYLVDEKAGQPWRREVERDHSSLTKIPTNWFIEELPLELYFRHFPGHQGAPSLRDAETAWRAQLDFLRRDSFASNITIRIHPFAARQTSTLLLLEKWIEYALLGDGARFITCEQLARSC</sequence>
<dbReference type="SUPFAM" id="SSF88713">
    <property type="entry name" value="Glycoside hydrolase/deacetylase"/>
    <property type="match status" value="1"/>
</dbReference>
<reference evidence="1" key="1">
    <citation type="submission" date="2016-01" db="EMBL/GenBank/DDBJ databases">
        <authorList>
            <person name="Peeters C."/>
        </authorList>
    </citation>
    <scope>NUCLEOTIDE SEQUENCE</scope>
    <source>
        <strain evidence="1">LMG 29320</strain>
    </source>
</reference>
<comment type="caution">
    <text evidence="1">The sequence shown here is derived from an EMBL/GenBank/DDBJ whole genome shotgun (WGS) entry which is preliminary data.</text>
</comment>
<dbReference type="PANTHER" id="PTHR47561">
    <property type="entry name" value="POLYSACCHARIDE DEACETYLASE FAMILY PROTEIN (AFU_ORTHOLOGUE AFUA_6G05030)"/>
    <property type="match status" value="1"/>
</dbReference>
<evidence type="ECO:0000313" key="2">
    <source>
        <dbReference type="Proteomes" id="UP000054903"/>
    </source>
</evidence>
<dbReference type="PANTHER" id="PTHR47561:SF1">
    <property type="entry name" value="POLYSACCHARIDE DEACETYLASE FAMILY PROTEIN (AFU_ORTHOLOGUE AFUA_6G05030)"/>
    <property type="match status" value="1"/>
</dbReference>
<evidence type="ECO:0000313" key="1">
    <source>
        <dbReference type="EMBL" id="SAK85698.1"/>
    </source>
</evidence>
<protein>
    <submittedName>
        <fullName evidence="1">Polysaccharide deacetylase</fullName>
    </submittedName>
</protein>
<gene>
    <name evidence="1" type="ORF">AWB77_04521</name>
</gene>
<proteinExistence type="predicted"/>
<keyword evidence="2" id="KW-1185">Reference proteome</keyword>
<dbReference type="InterPro" id="IPR011330">
    <property type="entry name" value="Glyco_hydro/deAcase_b/a-brl"/>
</dbReference>
<dbReference type="GO" id="GO:0005975">
    <property type="term" value="P:carbohydrate metabolic process"/>
    <property type="evidence" value="ECO:0007669"/>
    <property type="project" value="InterPro"/>
</dbReference>
<dbReference type="Gene3D" id="3.20.20.370">
    <property type="entry name" value="Glycoside hydrolase/deacetylase"/>
    <property type="match status" value="1"/>
</dbReference>
<name>A0A158CTP8_9BURK</name>
<dbReference type="Proteomes" id="UP000054903">
    <property type="component" value="Unassembled WGS sequence"/>
</dbReference>
<dbReference type="AlphaFoldDB" id="A0A158CTP8"/>
<dbReference type="STRING" id="1777138.AWB77_04521"/>
<accession>A0A158CTP8</accession>